<keyword evidence="12 13" id="KW-0407">Ion channel</keyword>
<dbReference type="Pfam" id="PF00060">
    <property type="entry name" value="Lig_chan"/>
    <property type="match status" value="1"/>
</dbReference>
<evidence type="ECO:0000313" key="18">
    <source>
        <dbReference type="EnsemblPlants" id="OBART04G23160.1"/>
    </source>
</evidence>
<evidence type="ECO:0000256" key="5">
    <source>
        <dbReference type="ARBA" id="ARBA00022729"/>
    </source>
</evidence>
<feature type="signal peptide" evidence="16">
    <location>
        <begin position="1"/>
        <end position="20"/>
    </location>
</feature>
<keyword evidence="11 13" id="KW-1071">Ligand-gated ion channel</keyword>
<dbReference type="eggNOG" id="KOG1052">
    <property type="taxonomic scope" value="Eukaryota"/>
</dbReference>
<keyword evidence="8 13" id="KW-0472">Membrane</keyword>
<keyword evidence="7 13" id="KW-0406">Ion transport</keyword>
<dbReference type="FunFam" id="1.10.287.70:FF:000037">
    <property type="entry name" value="Glutamate receptor"/>
    <property type="match status" value="1"/>
</dbReference>
<evidence type="ECO:0000259" key="17">
    <source>
        <dbReference type="SMART" id="SM00079"/>
    </source>
</evidence>
<dbReference type="FunFam" id="3.40.50.2300:FF:000081">
    <property type="entry name" value="Glutamate receptor"/>
    <property type="match status" value="1"/>
</dbReference>
<dbReference type="Gene3D" id="1.10.287.70">
    <property type="match status" value="1"/>
</dbReference>
<keyword evidence="4 15" id="KW-0812">Transmembrane</keyword>
<dbReference type="STRING" id="65489.A0A0D3FZG0"/>
<evidence type="ECO:0000256" key="7">
    <source>
        <dbReference type="ARBA" id="ARBA00023065"/>
    </source>
</evidence>
<dbReference type="Pfam" id="PF10613">
    <property type="entry name" value="Lig_chan-Glu_bd"/>
    <property type="match status" value="1"/>
</dbReference>
<dbReference type="Gene3D" id="3.40.50.2300">
    <property type="match status" value="2"/>
</dbReference>
<dbReference type="SUPFAM" id="SSF53822">
    <property type="entry name" value="Periplasmic binding protein-like I"/>
    <property type="match status" value="1"/>
</dbReference>
<evidence type="ECO:0000256" key="16">
    <source>
        <dbReference type="SAM" id="SignalP"/>
    </source>
</evidence>
<dbReference type="FunFam" id="3.40.190.10:FF:000266">
    <property type="entry name" value="Glutamate receptor"/>
    <property type="match status" value="1"/>
</dbReference>
<evidence type="ECO:0000256" key="10">
    <source>
        <dbReference type="ARBA" id="ARBA00023180"/>
    </source>
</evidence>
<keyword evidence="19" id="KW-1185">Reference proteome</keyword>
<keyword evidence="9 13" id="KW-0675">Receptor</keyword>
<feature type="domain" description="Ionotropic glutamate receptor C-terminal" evidence="17">
    <location>
        <begin position="470"/>
        <end position="811"/>
    </location>
</feature>
<dbReference type="InterPro" id="IPR017103">
    <property type="entry name" value="Iontropic_Glu_rcpt_pln"/>
</dbReference>
<evidence type="ECO:0000256" key="14">
    <source>
        <dbReference type="SAM" id="MobiDB-lite"/>
    </source>
</evidence>
<dbReference type="InterPro" id="IPR015683">
    <property type="entry name" value="Ionotropic_Glu_rcpt"/>
</dbReference>
<dbReference type="PIRSF" id="PIRSF037090">
    <property type="entry name" value="Iontro_Glu-like_rcpt_pln"/>
    <property type="match status" value="1"/>
</dbReference>
<evidence type="ECO:0000256" key="12">
    <source>
        <dbReference type="ARBA" id="ARBA00023303"/>
    </source>
</evidence>
<dbReference type="InterPro" id="IPR001320">
    <property type="entry name" value="Iontro_rcpt_C"/>
</dbReference>
<dbReference type="Gramene" id="OBART04G23160.1">
    <property type="protein sequence ID" value="OBART04G23160.1"/>
    <property type="gene ID" value="OBART04G23160"/>
</dbReference>
<feature type="chain" id="PRO_5002275952" description="Glutamate receptor" evidence="16">
    <location>
        <begin position="21"/>
        <end position="938"/>
    </location>
</feature>
<dbReference type="PANTHER" id="PTHR18966">
    <property type="entry name" value="IONOTROPIC GLUTAMATE RECEPTOR"/>
    <property type="match status" value="1"/>
</dbReference>
<comment type="function">
    <text evidence="13">Glutamate-gated receptor that probably acts as non-selective cation channel.</text>
</comment>
<evidence type="ECO:0000256" key="13">
    <source>
        <dbReference type="PIRNR" id="PIRNR037090"/>
    </source>
</evidence>
<dbReference type="HOGENOM" id="CLU_007358_0_1_1"/>
<dbReference type="GO" id="GO:0016020">
    <property type="term" value="C:membrane"/>
    <property type="evidence" value="ECO:0007669"/>
    <property type="project" value="UniProtKB-SubCell"/>
</dbReference>
<reference evidence="18" key="1">
    <citation type="journal article" date="2009" name="Rice">
        <title>De Novo Next Generation Sequencing of Plant Genomes.</title>
        <authorList>
            <person name="Rounsley S."/>
            <person name="Marri P.R."/>
            <person name="Yu Y."/>
            <person name="He R."/>
            <person name="Sisneros N."/>
            <person name="Goicoechea J.L."/>
            <person name="Lee S.J."/>
            <person name="Angelova A."/>
            <person name="Kudrna D."/>
            <person name="Luo M."/>
            <person name="Affourtit J."/>
            <person name="Desany B."/>
            <person name="Knight J."/>
            <person name="Niazi F."/>
            <person name="Egholm M."/>
            <person name="Wing R.A."/>
        </authorList>
    </citation>
    <scope>NUCLEOTIDE SEQUENCE [LARGE SCALE GENOMIC DNA]</scope>
    <source>
        <strain evidence="18">cv. IRGC 105608</strain>
    </source>
</reference>
<keyword evidence="10" id="KW-0325">Glycoprotein</keyword>
<feature type="transmembrane region" description="Helical" evidence="15">
    <location>
        <begin position="651"/>
        <end position="675"/>
    </location>
</feature>
<evidence type="ECO:0000256" key="1">
    <source>
        <dbReference type="ARBA" id="ARBA00004141"/>
    </source>
</evidence>
<dbReference type="EnsemblPlants" id="OBART04G23160.1">
    <property type="protein sequence ID" value="OBART04G23160.1"/>
    <property type="gene ID" value="OBART04G23160"/>
</dbReference>
<dbReference type="InterPro" id="IPR019594">
    <property type="entry name" value="Glu/Gly-bd"/>
</dbReference>
<evidence type="ECO:0000256" key="3">
    <source>
        <dbReference type="ARBA" id="ARBA00022448"/>
    </source>
</evidence>
<dbReference type="CDD" id="cd13686">
    <property type="entry name" value="GluR_Plant"/>
    <property type="match status" value="1"/>
</dbReference>
<dbReference type="Proteomes" id="UP000026960">
    <property type="component" value="Chromosome 4"/>
</dbReference>
<comment type="similarity">
    <text evidence="2 13">Belongs to the glutamate-gated ion channel (TC 1.A.10.1) family.</text>
</comment>
<feature type="transmembrane region" description="Helical" evidence="15">
    <location>
        <begin position="591"/>
        <end position="609"/>
    </location>
</feature>
<reference evidence="18" key="2">
    <citation type="submission" date="2015-03" db="UniProtKB">
        <authorList>
            <consortium name="EnsemblPlants"/>
        </authorList>
    </citation>
    <scope>IDENTIFICATION</scope>
</reference>
<evidence type="ECO:0000256" key="8">
    <source>
        <dbReference type="ARBA" id="ARBA00023136"/>
    </source>
</evidence>
<feature type="region of interest" description="Disordered" evidence="14">
    <location>
        <begin position="910"/>
        <end position="938"/>
    </location>
</feature>
<dbReference type="SMART" id="SM00079">
    <property type="entry name" value="PBPe"/>
    <property type="match status" value="1"/>
</dbReference>
<evidence type="ECO:0000256" key="6">
    <source>
        <dbReference type="ARBA" id="ARBA00022989"/>
    </source>
</evidence>
<dbReference type="Pfam" id="PF01094">
    <property type="entry name" value="ANF_receptor"/>
    <property type="match status" value="1"/>
</dbReference>
<feature type="compositionally biased region" description="Low complexity" evidence="14">
    <location>
        <begin position="922"/>
        <end position="938"/>
    </location>
</feature>
<feature type="transmembrane region" description="Helical" evidence="15">
    <location>
        <begin position="831"/>
        <end position="858"/>
    </location>
</feature>
<dbReference type="SUPFAM" id="SSF53850">
    <property type="entry name" value="Periplasmic binding protein-like II"/>
    <property type="match status" value="1"/>
</dbReference>
<organism evidence="18">
    <name type="scientific">Oryza barthii</name>
    <dbReference type="NCBI Taxonomy" id="65489"/>
    <lineage>
        <taxon>Eukaryota</taxon>
        <taxon>Viridiplantae</taxon>
        <taxon>Streptophyta</taxon>
        <taxon>Embryophyta</taxon>
        <taxon>Tracheophyta</taxon>
        <taxon>Spermatophyta</taxon>
        <taxon>Magnoliopsida</taxon>
        <taxon>Liliopsida</taxon>
        <taxon>Poales</taxon>
        <taxon>Poaceae</taxon>
        <taxon>BOP clade</taxon>
        <taxon>Oryzoideae</taxon>
        <taxon>Oryzeae</taxon>
        <taxon>Oryzinae</taxon>
        <taxon>Oryza</taxon>
    </lineage>
</organism>
<name>A0A0D3FZG0_9ORYZ</name>
<sequence length="938" mass="103193">MKFIFYLFSIFCCLCSCAQSQNISGRPDAVRIGAQFARNSTIGRVAAVAVLAAVNDINNDSNILPGTKLDLHMHDSSCNRFLGIVQALQFMEKDTVAIIGPLSSTTAHVLSHLANELHVPLMSFSATDPTLSSLEYPFFVRTTVSDQFQMTAVADLVEYYGWKQVTTIFVDNDYGRNAISSLGDELSKRRSKILYKAPFRPGASNNEIADVLIKVAMMESRVIILHANPDSGLVVFQQALKLGMVSNGYAWIATDWLTSYLDPSVHLDIGLLSTMQGVLTLRHHTENTRRKSMLSSKWSELLKEDSGHSRFLLSTYGLYAYDTVWMLAHALDAFFNSGGNISFSPDPKLNEISGRGLNLEALSVFDGGQLLLEKIHQVDFLGATGPVKFDSGGNLIQPAYDIVSIVGSGLRTVGYWSNYSGLSVISPETLYKKPANRTRETQKLHDVIWPGETINKPRGWVFPNNGNEIKIGVPDRVSYRQFVSVDSETGMVRGLCIDVFVAAINLLAYPVPYRFVPFGNNRENPSYSELINKIITDDFDAVVGDVAIVTNRTKVVDFTQPYVSSGLVVLTSVKRQNSGGWAFLQPFTIKMWTVTGLFFLIIGTVVWMLEHRINDEFRGPPAKQLITVFWFSFSTLFFAHREDTRSTLGRFVIIIWLFVVLIIQSSYTASLTSILTVQQLTSPITGIDSLITSDVPIGFQVGSFAENYLAQELGVAHSRLKALGSPEEYKKALDLGPSKGGVAAIVDERPYIELFLYQNPKFAVVGSEFTKSGWGFAFPRDSPLSVDLSTAILELSENGDLQRIHDKWLASDMSSMSQASELDQDPDRLDVYSFSALFLICGLACIFALAIHACNLFYQYSRHAAEEDPAALQPSASDGSRSLSRRSKLQSFLSFADRREADIRRAAKEKAAGLGGSGGSMSGVSFTSSGSGSTTASC</sequence>
<evidence type="ECO:0000256" key="9">
    <source>
        <dbReference type="ARBA" id="ARBA00023170"/>
    </source>
</evidence>
<protein>
    <recommendedName>
        <fullName evidence="13">Glutamate receptor</fullName>
    </recommendedName>
</protein>
<keyword evidence="6 15" id="KW-1133">Transmembrane helix</keyword>
<dbReference type="Gene3D" id="3.40.190.10">
    <property type="entry name" value="Periplasmic binding protein-like II"/>
    <property type="match status" value="3"/>
</dbReference>
<comment type="subcellular location">
    <subcellularLocation>
        <location evidence="1">Membrane</location>
        <topology evidence="1">Multi-pass membrane protein</topology>
    </subcellularLocation>
</comment>
<dbReference type="GO" id="GO:0015276">
    <property type="term" value="F:ligand-gated monoatomic ion channel activity"/>
    <property type="evidence" value="ECO:0007669"/>
    <property type="project" value="InterPro"/>
</dbReference>
<keyword evidence="5 16" id="KW-0732">Signal</keyword>
<dbReference type="FunFam" id="3.40.190.10:FF:000175">
    <property type="entry name" value="Glutamate receptor"/>
    <property type="match status" value="1"/>
</dbReference>
<keyword evidence="3 13" id="KW-0813">Transport</keyword>
<accession>A0A0D3FZG0</accession>
<evidence type="ECO:0000313" key="19">
    <source>
        <dbReference type="Proteomes" id="UP000026960"/>
    </source>
</evidence>
<dbReference type="CDD" id="cd19990">
    <property type="entry name" value="PBP1_GABAb_receptor_plant"/>
    <property type="match status" value="1"/>
</dbReference>
<evidence type="ECO:0000256" key="11">
    <source>
        <dbReference type="ARBA" id="ARBA00023286"/>
    </source>
</evidence>
<dbReference type="InterPro" id="IPR001828">
    <property type="entry name" value="ANF_lig-bd_rcpt"/>
</dbReference>
<dbReference type="InterPro" id="IPR044440">
    <property type="entry name" value="GABAb_receptor_plant_PBP1"/>
</dbReference>
<evidence type="ECO:0000256" key="15">
    <source>
        <dbReference type="SAM" id="Phobius"/>
    </source>
</evidence>
<evidence type="ECO:0000256" key="4">
    <source>
        <dbReference type="ARBA" id="ARBA00022692"/>
    </source>
</evidence>
<proteinExistence type="inferred from homology"/>
<dbReference type="InterPro" id="IPR028082">
    <property type="entry name" value="Peripla_BP_I"/>
</dbReference>
<dbReference type="AlphaFoldDB" id="A0A0D3FZG0"/>
<dbReference type="PaxDb" id="65489-OBART04G23160.1"/>
<evidence type="ECO:0000256" key="2">
    <source>
        <dbReference type="ARBA" id="ARBA00008685"/>
    </source>
</evidence>